<name>H1W4D7_COLHI</name>
<gene>
    <name evidence="1" type="ORF">CH063_15772</name>
</gene>
<evidence type="ECO:0000313" key="2">
    <source>
        <dbReference type="Proteomes" id="UP000007174"/>
    </source>
</evidence>
<sequence>MADDAKCPNIAVCPGPVAPLPPSAAPLLKRLGTFRKGRAWPAESNFLSLPSMCSGPNYHTCLPCRSYKLRRAGRGRGSKVRDEPVRLAVRLRLRNLPSSPFATNCGISGLLLRPSDAVANEYRLLSPVFASFLPHLELPEPPLAQDLLAGNVK</sequence>
<reference evidence="2" key="1">
    <citation type="journal article" date="2012" name="Nat. Genet.">
        <title>Lifestyle transitions in plant pathogenic Colletotrichum fungi deciphered by genome and transcriptome analyses.</title>
        <authorList>
            <person name="O'Connell R.J."/>
            <person name="Thon M.R."/>
            <person name="Hacquard S."/>
            <person name="Amyotte S.G."/>
            <person name="Kleemann J."/>
            <person name="Torres M.F."/>
            <person name="Damm U."/>
            <person name="Buiate E.A."/>
            <person name="Epstein L."/>
            <person name="Alkan N."/>
            <person name="Altmueller J."/>
            <person name="Alvarado-Balderrama L."/>
            <person name="Bauser C.A."/>
            <person name="Becker C."/>
            <person name="Birren B.W."/>
            <person name="Chen Z."/>
            <person name="Choi J."/>
            <person name="Crouch J.A."/>
            <person name="Duvick J.P."/>
            <person name="Farman M.A."/>
            <person name="Gan P."/>
            <person name="Heiman D."/>
            <person name="Henrissat B."/>
            <person name="Howard R.J."/>
            <person name="Kabbage M."/>
            <person name="Koch C."/>
            <person name="Kracher B."/>
            <person name="Kubo Y."/>
            <person name="Law A.D."/>
            <person name="Lebrun M.-H."/>
            <person name="Lee Y.-H."/>
            <person name="Miyara I."/>
            <person name="Moore N."/>
            <person name="Neumann U."/>
            <person name="Nordstroem K."/>
            <person name="Panaccione D.G."/>
            <person name="Panstruga R."/>
            <person name="Place M."/>
            <person name="Proctor R.H."/>
            <person name="Prusky D."/>
            <person name="Rech G."/>
            <person name="Reinhardt R."/>
            <person name="Rollins J.A."/>
            <person name="Rounsley S."/>
            <person name="Schardl C.L."/>
            <person name="Schwartz D.C."/>
            <person name="Shenoy N."/>
            <person name="Shirasu K."/>
            <person name="Sikhakolli U.R."/>
            <person name="Stueber K."/>
            <person name="Sukno S.A."/>
            <person name="Sweigard J.A."/>
            <person name="Takano Y."/>
            <person name="Takahara H."/>
            <person name="Trail F."/>
            <person name="van der Does H.C."/>
            <person name="Voll L.M."/>
            <person name="Will I."/>
            <person name="Young S."/>
            <person name="Zeng Q."/>
            <person name="Zhang J."/>
            <person name="Zhou S."/>
            <person name="Dickman M.B."/>
            <person name="Schulze-Lefert P."/>
            <person name="Ver Loren van Themaat E."/>
            <person name="Ma L.-J."/>
            <person name="Vaillancourt L.J."/>
        </authorList>
    </citation>
    <scope>NUCLEOTIDE SEQUENCE [LARGE SCALE GENOMIC DNA]</scope>
    <source>
        <strain evidence="2">IMI 349063</strain>
    </source>
</reference>
<evidence type="ECO:0000313" key="1">
    <source>
        <dbReference type="EMBL" id="CCF47350.1"/>
    </source>
</evidence>
<organism evidence="1 2">
    <name type="scientific">Colletotrichum higginsianum (strain IMI 349063)</name>
    <name type="common">Crucifer anthracnose fungus</name>
    <dbReference type="NCBI Taxonomy" id="759273"/>
    <lineage>
        <taxon>Eukaryota</taxon>
        <taxon>Fungi</taxon>
        <taxon>Dikarya</taxon>
        <taxon>Ascomycota</taxon>
        <taxon>Pezizomycotina</taxon>
        <taxon>Sordariomycetes</taxon>
        <taxon>Hypocreomycetidae</taxon>
        <taxon>Glomerellales</taxon>
        <taxon>Glomerellaceae</taxon>
        <taxon>Colletotrichum</taxon>
        <taxon>Colletotrichum destructivum species complex</taxon>
    </lineage>
</organism>
<dbReference type="HOGENOM" id="CLU_1713136_0_0_1"/>
<dbReference type="AlphaFoldDB" id="H1W4D7"/>
<dbReference type="EMBL" id="CACQ02009619">
    <property type="protein sequence ID" value="CCF47350.1"/>
    <property type="molecule type" value="Genomic_DNA"/>
</dbReference>
<dbReference type="Proteomes" id="UP000007174">
    <property type="component" value="Unassembled WGS sequence"/>
</dbReference>
<accession>H1W4D7</accession>
<protein>
    <submittedName>
        <fullName evidence="1">Uncharacterized protein</fullName>
    </submittedName>
</protein>
<proteinExistence type="predicted"/>